<dbReference type="InterPro" id="IPR052340">
    <property type="entry name" value="RNase_Y/CdgJ"/>
</dbReference>
<reference evidence="2 3" key="2">
    <citation type="submission" date="2020-05" db="EMBL/GenBank/DDBJ databases">
        <title>Draft genome sequence of Desulfovibrio sp. strainFSS-1.</title>
        <authorList>
            <person name="Shimoshige H."/>
            <person name="Kobayashi H."/>
            <person name="Maekawa T."/>
        </authorList>
    </citation>
    <scope>NUCLEOTIDE SEQUENCE [LARGE SCALE GENOMIC DNA]</scope>
    <source>
        <strain evidence="2 3">SIID29052-01</strain>
    </source>
</reference>
<comment type="caution">
    <text evidence="2">The sequence shown here is derived from an EMBL/GenBank/DDBJ whole genome shotgun (WGS) entry which is preliminary data.</text>
</comment>
<dbReference type="SUPFAM" id="SSF141868">
    <property type="entry name" value="EAL domain-like"/>
    <property type="match status" value="1"/>
</dbReference>
<evidence type="ECO:0000313" key="3">
    <source>
        <dbReference type="Proteomes" id="UP000494245"/>
    </source>
</evidence>
<dbReference type="EMBL" id="BLTE01000004">
    <property type="protein sequence ID" value="GFK93317.1"/>
    <property type="molecule type" value="Genomic_DNA"/>
</dbReference>
<protein>
    <recommendedName>
        <fullName evidence="1">HDOD domain-containing protein</fullName>
    </recommendedName>
</protein>
<dbReference type="Pfam" id="PF08668">
    <property type="entry name" value="HDOD"/>
    <property type="match status" value="1"/>
</dbReference>
<organism evidence="2 3">
    <name type="scientific">Fundidesulfovibrio magnetotacticus</name>
    <dbReference type="NCBI Taxonomy" id="2730080"/>
    <lineage>
        <taxon>Bacteria</taxon>
        <taxon>Pseudomonadati</taxon>
        <taxon>Thermodesulfobacteriota</taxon>
        <taxon>Desulfovibrionia</taxon>
        <taxon>Desulfovibrionales</taxon>
        <taxon>Desulfovibrionaceae</taxon>
        <taxon>Fundidesulfovibrio</taxon>
    </lineage>
</organism>
<reference evidence="2 3" key="1">
    <citation type="submission" date="2020-04" db="EMBL/GenBank/DDBJ databases">
        <authorList>
            <consortium name="Desulfovibrio sp. FSS-1 genome sequencing consortium"/>
            <person name="Shimoshige H."/>
            <person name="Kobayashi H."/>
            <person name="Maekawa T."/>
        </authorList>
    </citation>
    <scope>NUCLEOTIDE SEQUENCE [LARGE SCALE GENOMIC DNA]</scope>
    <source>
        <strain evidence="2 3">SIID29052-01</strain>
    </source>
</reference>
<dbReference type="SUPFAM" id="SSF109604">
    <property type="entry name" value="HD-domain/PDEase-like"/>
    <property type="match status" value="1"/>
</dbReference>
<dbReference type="Gene3D" id="3.20.20.450">
    <property type="entry name" value="EAL domain"/>
    <property type="match status" value="1"/>
</dbReference>
<dbReference type="InterPro" id="IPR013976">
    <property type="entry name" value="HDOD"/>
</dbReference>
<dbReference type="Proteomes" id="UP000494245">
    <property type="component" value="Unassembled WGS sequence"/>
</dbReference>
<proteinExistence type="predicted"/>
<dbReference type="AlphaFoldDB" id="A0A6V8LUJ2"/>
<dbReference type="PROSITE" id="PS51833">
    <property type="entry name" value="HDOD"/>
    <property type="match status" value="1"/>
</dbReference>
<gene>
    <name evidence="2" type="ORF">NNJEOMEG_01149</name>
</gene>
<accession>A0A6V8LUJ2</accession>
<dbReference type="PANTHER" id="PTHR33525">
    <property type="match status" value="1"/>
</dbReference>
<dbReference type="Gene3D" id="1.10.3210.10">
    <property type="entry name" value="Hypothetical protein af1432"/>
    <property type="match status" value="1"/>
</dbReference>
<dbReference type="InterPro" id="IPR014408">
    <property type="entry name" value="dGMP_Pdiesterase_EAL/HD-GYP"/>
</dbReference>
<evidence type="ECO:0000259" key="1">
    <source>
        <dbReference type="PROSITE" id="PS51833"/>
    </source>
</evidence>
<name>A0A6V8LUJ2_9BACT</name>
<keyword evidence="3" id="KW-1185">Reference proteome</keyword>
<dbReference type="PANTHER" id="PTHR33525:SF4">
    <property type="entry name" value="CYCLIC DI-GMP PHOSPHODIESTERASE CDGJ"/>
    <property type="match status" value="1"/>
</dbReference>
<evidence type="ECO:0000313" key="2">
    <source>
        <dbReference type="EMBL" id="GFK93317.1"/>
    </source>
</evidence>
<dbReference type="InterPro" id="IPR035919">
    <property type="entry name" value="EAL_sf"/>
</dbReference>
<feature type="domain" description="HDOD" evidence="1">
    <location>
        <begin position="208"/>
        <end position="397"/>
    </location>
</feature>
<dbReference type="RefSeq" id="WP_173082233.1">
    <property type="nucleotide sequence ID" value="NZ_BLTE01000004.1"/>
</dbReference>
<sequence length="420" mass="46225">MTHSAGIQACIHTFFARQPVFDASKKVCGYELLYRHDPREKNAPLGADDVANLSVLSATLTSPNKQEEDREKIFIRIPPGSIMAGIPAALSPKTTVVELDAPPAQDQGLLAALSTLKKQGYALALNAASDRACVHGLTELADIVFLNVLGKEEDEIKAMVEPFAASRAILAAKHVEDHAMFERAKKLGFHYFQGSFFKRPVLSPAHRLSSNKATRLGIYRSLGNSRLNADELAAIIESDVSICYRLLTLINSLAYGLQYKVHSIKHSIMLLGWDHIKNWLWLVVLCDILPKGKTQELPRLSAIRARFLERAAAEHGYKAVPPDTLFLLGLFSLLEPMLDTPMAGLVQDLPLEEVVKSALCGKPNLPHQWLELARCFETGDWAKMDALIDSLGLDSVTVAKAYYDALIWASALYEQAALDG</sequence>
<dbReference type="PIRSF" id="PIRSF003180">
    <property type="entry name" value="DiGMPpdiest_YuxH"/>
    <property type="match status" value="1"/>
</dbReference>